<feature type="non-terminal residue" evidence="1">
    <location>
        <position position="1"/>
    </location>
</feature>
<accession>A0A392UI66</accession>
<name>A0A392UI66_9FABA</name>
<dbReference type="EMBL" id="LXQA010817433">
    <property type="protein sequence ID" value="MCI72407.1"/>
    <property type="molecule type" value="Genomic_DNA"/>
</dbReference>
<proteinExistence type="predicted"/>
<reference evidence="1 2" key="1">
    <citation type="journal article" date="2018" name="Front. Plant Sci.">
        <title>Red Clover (Trifolium pratense) and Zigzag Clover (T. medium) - A Picture of Genomic Similarities and Differences.</title>
        <authorList>
            <person name="Dluhosova J."/>
            <person name="Istvanek J."/>
            <person name="Nedelnik J."/>
            <person name="Repkova J."/>
        </authorList>
    </citation>
    <scope>NUCLEOTIDE SEQUENCE [LARGE SCALE GENOMIC DNA]</scope>
    <source>
        <strain evidence="2">cv. 10/8</strain>
        <tissue evidence="1">Leaf</tissue>
    </source>
</reference>
<sequence>VEPSRTPVSPVIETVVKSTIVTPHIPSESDVIPDGETSQDQPVSVVETGSEIPQTDVDMVLRALNLMWLKINLMVVWSI</sequence>
<keyword evidence="2" id="KW-1185">Reference proteome</keyword>
<feature type="non-terminal residue" evidence="1">
    <location>
        <position position="79"/>
    </location>
</feature>
<dbReference type="AlphaFoldDB" id="A0A392UI66"/>
<protein>
    <submittedName>
        <fullName evidence="1">Uncharacterized protein</fullName>
    </submittedName>
</protein>
<dbReference type="Proteomes" id="UP000265520">
    <property type="component" value="Unassembled WGS sequence"/>
</dbReference>
<organism evidence="1 2">
    <name type="scientific">Trifolium medium</name>
    <dbReference type="NCBI Taxonomy" id="97028"/>
    <lineage>
        <taxon>Eukaryota</taxon>
        <taxon>Viridiplantae</taxon>
        <taxon>Streptophyta</taxon>
        <taxon>Embryophyta</taxon>
        <taxon>Tracheophyta</taxon>
        <taxon>Spermatophyta</taxon>
        <taxon>Magnoliopsida</taxon>
        <taxon>eudicotyledons</taxon>
        <taxon>Gunneridae</taxon>
        <taxon>Pentapetalae</taxon>
        <taxon>rosids</taxon>
        <taxon>fabids</taxon>
        <taxon>Fabales</taxon>
        <taxon>Fabaceae</taxon>
        <taxon>Papilionoideae</taxon>
        <taxon>50 kb inversion clade</taxon>
        <taxon>NPAAA clade</taxon>
        <taxon>Hologalegina</taxon>
        <taxon>IRL clade</taxon>
        <taxon>Trifolieae</taxon>
        <taxon>Trifolium</taxon>
    </lineage>
</organism>
<comment type="caution">
    <text evidence="1">The sequence shown here is derived from an EMBL/GenBank/DDBJ whole genome shotgun (WGS) entry which is preliminary data.</text>
</comment>
<evidence type="ECO:0000313" key="2">
    <source>
        <dbReference type="Proteomes" id="UP000265520"/>
    </source>
</evidence>
<evidence type="ECO:0000313" key="1">
    <source>
        <dbReference type="EMBL" id="MCI72407.1"/>
    </source>
</evidence>